<dbReference type="AlphaFoldDB" id="A0A183SRP5"/>
<reference evidence="3" key="1">
    <citation type="submission" date="2016-06" db="UniProtKB">
        <authorList>
            <consortium name="WormBaseParasite"/>
        </authorList>
    </citation>
    <scope>IDENTIFICATION</scope>
</reference>
<evidence type="ECO:0000313" key="1">
    <source>
        <dbReference type="EMBL" id="VDL93278.1"/>
    </source>
</evidence>
<reference evidence="1 2" key="2">
    <citation type="submission" date="2018-11" db="EMBL/GenBank/DDBJ databases">
        <authorList>
            <consortium name="Pathogen Informatics"/>
        </authorList>
    </citation>
    <scope>NUCLEOTIDE SEQUENCE [LARGE SCALE GENOMIC DNA]</scope>
    <source>
        <strain evidence="1 2">NST_G2</strain>
    </source>
</reference>
<dbReference type="OrthoDB" id="10339836at2759"/>
<dbReference type="EMBL" id="UYSU01033897">
    <property type="protein sequence ID" value="VDL93278.1"/>
    <property type="molecule type" value="Genomic_DNA"/>
</dbReference>
<evidence type="ECO:0000313" key="2">
    <source>
        <dbReference type="Proteomes" id="UP000275846"/>
    </source>
</evidence>
<accession>A0A183SRP5</accession>
<organism evidence="3">
    <name type="scientific">Schistocephalus solidus</name>
    <name type="common">Tapeworm</name>
    <dbReference type="NCBI Taxonomy" id="70667"/>
    <lineage>
        <taxon>Eukaryota</taxon>
        <taxon>Metazoa</taxon>
        <taxon>Spiralia</taxon>
        <taxon>Lophotrochozoa</taxon>
        <taxon>Platyhelminthes</taxon>
        <taxon>Cestoda</taxon>
        <taxon>Eucestoda</taxon>
        <taxon>Diphyllobothriidea</taxon>
        <taxon>Diphyllobothriidae</taxon>
        <taxon>Schistocephalus</taxon>
    </lineage>
</organism>
<dbReference type="WBParaSite" id="SSLN_0000711201-mRNA-1">
    <property type="protein sequence ID" value="SSLN_0000711201-mRNA-1"/>
    <property type="gene ID" value="SSLN_0000711201"/>
</dbReference>
<protein>
    <submittedName>
        <fullName evidence="1 3">Uncharacterized protein</fullName>
    </submittedName>
</protein>
<proteinExistence type="predicted"/>
<sequence length="113" mass="12445">MPTTKLNSSLKTPRTVQSLEQITNLNNDTTSSTNTFVSVDLPLPVNLPNERTPRQCIVQEGGATDSVYNVYSTARSILPHYSMPNQHAASTKMKEQVKLADISSSPYEFGVED</sequence>
<name>A0A183SRP5_SCHSO</name>
<keyword evidence="2" id="KW-1185">Reference proteome</keyword>
<evidence type="ECO:0000313" key="3">
    <source>
        <dbReference type="WBParaSite" id="SSLN_0000711201-mRNA-1"/>
    </source>
</evidence>
<gene>
    <name evidence="1" type="ORF">SSLN_LOCUS6893</name>
</gene>
<dbReference type="Proteomes" id="UP000275846">
    <property type="component" value="Unassembled WGS sequence"/>
</dbReference>